<dbReference type="AlphaFoldDB" id="A0A7S3FYE3"/>
<proteinExistence type="predicted"/>
<evidence type="ECO:0008006" key="2">
    <source>
        <dbReference type="Google" id="ProtNLM"/>
    </source>
</evidence>
<dbReference type="Gene3D" id="3.40.50.300">
    <property type="entry name" value="P-loop containing nucleotide triphosphate hydrolases"/>
    <property type="match status" value="1"/>
</dbReference>
<name>A0A7S3FYE3_9EUKA</name>
<dbReference type="SUPFAM" id="SSF52540">
    <property type="entry name" value="P-loop containing nucleoside triphosphate hydrolases"/>
    <property type="match status" value="1"/>
</dbReference>
<gene>
    <name evidence="1" type="ORF">PBIL07802_LOCUS410</name>
</gene>
<protein>
    <recommendedName>
        <fullName evidence="2">G domain-containing protein</fullName>
    </recommendedName>
</protein>
<dbReference type="EMBL" id="HBIB01000620">
    <property type="protein sequence ID" value="CAE0238269.1"/>
    <property type="molecule type" value="Transcribed_RNA"/>
</dbReference>
<dbReference type="InterPro" id="IPR027417">
    <property type="entry name" value="P-loop_NTPase"/>
</dbReference>
<dbReference type="CDD" id="cd00882">
    <property type="entry name" value="Ras_like_GTPase"/>
    <property type="match status" value="1"/>
</dbReference>
<evidence type="ECO:0000313" key="1">
    <source>
        <dbReference type="EMBL" id="CAE0238269.1"/>
    </source>
</evidence>
<accession>A0A7S3FYE3</accession>
<reference evidence="1" key="1">
    <citation type="submission" date="2021-01" db="EMBL/GenBank/DDBJ databases">
        <authorList>
            <person name="Corre E."/>
            <person name="Pelletier E."/>
            <person name="Niang G."/>
            <person name="Scheremetjew M."/>
            <person name="Finn R."/>
            <person name="Kale V."/>
            <person name="Holt S."/>
            <person name="Cochrane G."/>
            <person name="Meng A."/>
            <person name="Brown T."/>
            <person name="Cohen L."/>
        </authorList>
    </citation>
    <scope>NUCLEOTIDE SEQUENCE</scope>
    <source>
        <strain evidence="1">NIES-2562</strain>
    </source>
</reference>
<organism evidence="1">
    <name type="scientific">Palpitomonas bilix</name>
    <dbReference type="NCBI Taxonomy" id="652834"/>
    <lineage>
        <taxon>Eukaryota</taxon>
        <taxon>Eukaryota incertae sedis</taxon>
    </lineage>
</organism>
<sequence>MIETIRGGVTIHRETMSERAAMNCELDGFRPFKKQIVRSSIVRAFWGIFSKHTLPNLDRHYLKARFDSVWFFPSLDRSKQKWEVSIQDRKAKFVSILYLRIAVMVEDIISIVSTLRAELREIGSRSDLLSQLKGHCFDAIRELVPDLAGQEENMNVLLRRFNERASQLAVEYLQDQRIANLPQDADFSYDHAARYIQPAELALFRTDVKVRAQSIHNLRSAKEQLALFQLKPLGLDDRIIMPNFSDILANLIPLYRDINEVVARMEQSMRDNPVNQFEEGAPVLVSLVGEYSAGKTSLIKRILLEFAQYNKEAAAVGREITAGLEVGGMPIAGVEQHIKLSEHLVLVDTPGFQSGNQNHDEIASRAIARTAASIILVPPQITTGDASSLVTAVIGRGTATCHPPFVFCLGRKDELGADVHFDRAGLEVRSEDKFDEGHRIHPLFLNGRQGWTKHVAVAANPFGAFSETPIYTGEREWEEGDAIDSRTLITTIDRSFLHRTAEWDGMSGFFDALHSLVSAVAPFSRIISAHRENIFWCEGLLDAIAISKGHEERHCSAYSNITTLFNSSLLPIVENSDAKNFPFYIEQKIDEFMSVIDYHFLVQHTTYGQAEAQRAEHFFAFILYGVLLERVAQVHLAIRTLKERVARYLADIQGDVLFVQVNRSLQEGNVKGNSVFDFVRPLFAEVDELCDQHLLSINNFKTALIESATLHVQQNYVDNNVVRECLQVWSDPVPHPIGGERCPSISNTKSNLVDLQERHRDMNRLTQFRNRIDRQMQCQLWYINELRPTFERVARNLISCAGNWVQDGNCTVGMSAVPTPSNNLLAKP</sequence>